<dbReference type="Pfam" id="PF00903">
    <property type="entry name" value="Glyoxalase"/>
    <property type="match status" value="1"/>
</dbReference>
<dbReference type="InterPro" id="IPR029068">
    <property type="entry name" value="Glyas_Bleomycin-R_OHBP_Dase"/>
</dbReference>
<feature type="domain" description="HTH tetR-type" evidence="4">
    <location>
        <begin position="6"/>
        <end position="66"/>
    </location>
</feature>
<dbReference type="PROSITE" id="PS00934">
    <property type="entry name" value="GLYOXALASE_I_1"/>
    <property type="match status" value="1"/>
</dbReference>
<keyword evidence="7" id="KW-1185">Reference proteome</keyword>
<dbReference type="InterPro" id="IPR009057">
    <property type="entry name" value="Homeodomain-like_sf"/>
</dbReference>
<dbReference type="PRINTS" id="PR00455">
    <property type="entry name" value="HTHTETR"/>
</dbReference>
<dbReference type="InterPro" id="IPR004360">
    <property type="entry name" value="Glyas_Fos-R_dOase_dom"/>
</dbReference>
<dbReference type="RefSeq" id="WP_387700855.1">
    <property type="nucleotide sequence ID" value="NZ_JBIAMX010000008.1"/>
</dbReference>
<keyword evidence="1" id="KW-0479">Metal-binding</keyword>
<evidence type="ECO:0000256" key="2">
    <source>
        <dbReference type="ARBA" id="ARBA00023125"/>
    </source>
</evidence>
<dbReference type="EMBL" id="JBIAMX010000008">
    <property type="protein sequence ID" value="MFF0544262.1"/>
    <property type="molecule type" value="Genomic_DNA"/>
</dbReference>
<evidence type="ECO:0000259" key="5">
    <source>
        <dbReference type="PROSITE" id="PS51819"/>
    </source>
</evidence>
<accession>A0ABW6PPG9</accession>
<evidence type="ECO:0000313" key="6">
    <source>
        <dbReference type="EMBL" id="MFF0544262.1"/>
    </source>
</evidence>
<keyword evidence="2 3" id="KW-0238">DNA-binding</keyword>
<dbReference type="PROSITE" id="PS51819">
    <property type="entry name" value="VOC"/>
    <property type="match status" value="1"/>
</dbReference>
<dbReference type="InterPro" id="IPR037523">
    <property type="entry name" value="VOC_core"/>
</dbReference>
<dbReference type="SUPFAM" id="SSF46689">
    <property type="entry name" value="Homeodomain-like"/>
    <property type="match status" value="1"/>
</dbReference>
<protein>
    <submittedName>
        <fullName evidence="6">VOC family protein</fullName>
    </submittedName>
</protein>
<dbReference type="Gene3D" id="3.10.180.10">
    <property type="entry name" value="2,3-Dihydroxybiphenyl 1,2-Dioxygenase, domain 1"/>
    <property type="match status" value="1"/>
</dbReference>
<proteinExistence type="predicted"/>
<evidence type="ECO:0000256" key="3">
    <source>
        <dbReference type="PROSITE-ProRule" id="PRU00335"/>
    </source>
</evidence>
<feature type="DNA-binding region" description="H-T-H motif" evidence="3">
    <location>
        <begin position="29"/>
        <end position="48"/>
    </location>
</feature>
<feature type="domain" description="VOC" evidence="5">
    <location>
        <begin position="212"/>
        <end position="338"/>
    </location>
</feature>
<dbReference type="Gene3D" id="1.10.357.10">
    <property type="entry name" value="Tetracycline Repressor, domain 2"/>
    <property type="match status" value="1"/>
</dbReference>
<dbReference type="InterPro" id="IPR051785">
    <property type="entry name" value="MMCE/EMCE_epimerase"/>
</dbReference>
<gene>
    <name evidence="6" type="ORF">ACFYTF_15635</name>
</gene>
<reference evidence="6 7" key="1">
    <citation type="submission" date="2024-10" db="EMBL/GenBank/DDBJ databases">
        <title>The Natural Products Discovery Center: Release of the First 8490 Sequenced Strains for Exploring Actinobacteria Biosynthetic Diversity.</title>
        <authorList>
            <person name="Kalkreuter E."/>
            <person name="Kautsar S.A."/>
            <person name="Yang D."/>
            <person name="Bader C.D."/>
            <person name="Teijaro C.N."/>
            <person name="Fluegel L."/>
            <person name="Davis C.M."/>
            <person name="Simpson J.R."/>
            <person name="Lauterbach L."/>
            <person name="Steele A.D."/>
            <person name="Gui C."/>
            <person name="Meng S."/>
            <person name="Li G."/>
            <person name="Viehrig K."/>
            <person name="Ye F."/>
            <person name="Su P."/>
            <person name="Kiefer A.F."/>
            <person name="Nichols A."/>
            <person name="Cepeda A.J."/>
            <person name="Yan W."/>
            <person name="Fan B."/>
            <person name="Jiang Y."/>
            <person name="Adhikari A."/>
            <person name="Zheng C.-J."/>
            <person name="Schuster L."/>
            <person name="Cowan T.M."/>
            <person name="Smanski M.J."/>
            <person name="Chevrette M.G."/>
            <person name="De Carvalho L.P.S."/>
            <person name="Shen B."/>
        </authorList>
    </citation>
    <scope>NUCLEOTIDE SEQUENCE [LARGE SCALE GENOMIC DNA]</scope>
    <source>
        <strain evidence="6 7">NPDC004045</strain>
    </source>
</reference>
<evidence type="ECO:0000259" key="4">
    <source>
        <dbReference type="PROSITE" id="PS50977"/>
    </source>
</evidence>
<evidence type="ECO:0000256" key="1">
    <source>
        <dbReference type="ARBA" id="ARBA00022723"/>
    </source>
</evidence>
<name>A0ABW6PPG9_9NOCA</name>
<organism evidence="6 7">
    <name type="scientific">Nocardia thailandica</name>
    <dbReference type="NCBI Taxonomy" id="257275"/>
    <lineage>
        <taxon>Bacteria</taxon>
        <taxon>Bacillati</taxon>
        <taxon>Actinomycetota</taxon>
        <taxon>Actinomycetes</taxon>
        <taxon>Mycobacteriales</taxon>
        <taxon>Nocardiaceae</taxon>
        <taxon>Nocardia</taxon>
    </lineage>
</organism>
<dbReference type="InterPro" id="IPR001647">
    <property type="entry name" value="HTH_TetR"/>
</dbReference>
<dbReference type="PANTHER" id="PTHR43048:SF4">
    <property type="entry name" value="RING-CLEAVING DIOXYGENASE-RELATED"/>
    <property type="match status" value="1"/>
</dbReference>
<dbReference type="SUPFAM" id="SSF54593">
    <property type="entry name" value="Glyoxalase/Bleomycin resistance protein/Dihydroxybiphenyl dioxygenase"/>
    <property type="match status" value="1"/>
</dbReference>
<dbReference type="PROSITE" id="PS50977">
    <property type="entry name" value="HTH_TETR_2"/>
    <property type="match status" value="1"/>
</dbReference>
<dbReference type="InterPro" id="IPR018146">
    <property type="entry name" value="Glyoxalase_1_CS"/>
</dbReference>
<comment type="caution">
    <text evidence="6">The sequence shown here is derived from an EMBL/GenBank/DDBJ whole genome shotgun (WGS) entry which is preliminary data.</text>
</comment>
<dbReference type="Proteomes" id="UP001601444">
    <property type="component" value="Unassembled WGS sequence"/>
</dbReference>
<evidence type="ECO:0000313" key="7">
    <source>
        <dbReference type="Proteomes" id="UP001601444"/>
    </source>
</evidence>
<sequence>MARPRRFTDDQVLDAARDLLADPTVLRPAIAAISAASGIHTGSIYVRFASRDELLARLWLRSIRRFHVGLLDALRGPDPLAAAASYLPRYCRENPTEARAMKMFHRDELLEVGPPELRAGIASVNDEMNAALLAAVRADLGDDERAVEIARMAVKAIPYGLVREYIARAAPIPPWVDDVAVTAARAALDAHRGARAPRTGPAGPPDGLGLVSFGQTRVLVDDFGASYRFYRDTLGLVPKDPVADPEAGPYACFTVGGTDLALFSRAFMDAAIGAAHGPRPSADTVVVVLRVAEVDHAVAVAAARGARVVAGPVDRPAWGMRVAQLRAPEGTLVEFCQYADRA</sequence>
<dbReference type="PANTHER" id="PTHR43048">
    <property type="entry name" value="METHYLMALONYL-COA EPIMERASE"/>
    <property type="match status" value="1"/>
</dbReference>